<keyword evidence="4" id="KW-1185">Reference proteome</keyword>
<name>A0A642V4K3_9ASCO</name>
<dbReference type="EMBL" id="SWFS01000201">
    <property type="protein sequence ID" value="KAA8914430.1"/>
    <property type="molecule type" value="Genomic_DNA"/>
</dbReference>
<dbReference type="AlphaFoldDB" id="A0A642V4K3"/>
<keyword evidence="1" id="KW-0175">Coiled coil</keyword>
<evidence type="ECO:0000313" key="3">
    <source>
        <dbReference type="EMBL" id="KAA8914430.1"/>
    </source>
</evidence>
<feature type="coiled-coil region" evidence="1">
    <location>
        <begin position="69"/>
        <end position="103"/>
    </location>
</feature>
<feature type="coiled-coil region" evidence="1">
    <location>
        <begin position="197"/>
        <end position="224"/>
    </location>
</feature>
<evidence type="ECO:0000256" key="1">
    <source>
        <dbReference type="SAM" id="Coils"/>
    </source>
</evidence>
<feature type="region of interest" description="Disordered" evidence="2">
    <location>
        <begin position="244"/>
        <end position="270"/>
    </location>
</feature>
<evidence type="ECO:0000313" key="4">
    <source>
        <dbReference type="Proteomes" id="UP000761534"/>
    </source>
</evidence>
<feature type="compositionally biased region" description="Low complexity" evidence="2">
    <location>
        <begin position="244"/>
        <end position="255"/>
    </location>
</feature>
<accession>A0A642V4K3</accession>
<dbReference type="Proteomes" id="UP000761534">
    <property type="component" value="Unassembled WGS sequence"/>
</dbReference>
<proteinExistence type="predicted"/>
<comment type="caution">
    <text evidence="3">The sequence shown here is derived from an EMBL/GenBank/DDBJ whole genome shotgun (WGS) entry which is preliminary data.</text>
</comment>
<sequence length="410" mass="46833">MGDSRAVMEANPQESQRSVLDFLQRPKSQARPVSSRDNLGYYQPRSVSSHDLSSSLSSTVSLSEVEFQLNDALRANAAFEDRCNKLQDENRDLKERLLASERYCKTMDSQLSSLSSERDMLAKKLKGVSDCPTSDSSRQLECVLSHLMTQMDRLKVHVKEHRDSVKADELCKLVSDLELYPTLDYNKNTTDPHVIQLNTLTNEIRRLKSDLERAAREVADCREKALPPEAYQNVVDQLRNSILSPSEQSSDSISPHKYQKLKERSKADNEKLRNLNTKYNQLVKRKSELKQETLRLNEELCEYKALQDENRALQEELESLRLNYASQSARVGELEKKTKYLSLIKGHNKENINSHCSSDSFQQSYYPSPRDLKKIYSNSDCTTSDDPAKSPLTLADSVNSHCDKLKNTND</sequence>
<organism evidence="3 4">
    <name type="scientific">Trichomonascus ciferrii</name>
    <dbReference type="NCBI Taxonomy" id="44093"/>
    <lineage>
        <taxon>Eukaryota</taxon>
        <taxon>Fungi</taxon>
        <taxon>Dikarya</taxon>
        <taxon>Ascomycota</taxon>
        <taxon>Saccharomycotina</taxon>
        <taxon>Dipodascomycetes</taxon>
        <taxon>Dipodascales</taxon>
        <taxon>Trichomonascaceae</taxon>
        <taxon>Trichomonascus</taxon>
        <taxon>Trichomonascus ciferrii complex</taxon>
    </lineage>
</organism>
<reference evidence="3" key="1">
    <citation type="journal article" date="2019" name="G3 (Bethesda)">
        <title>Genome Assemblies of Two Rare Opportunistic Yeast Pathogens: Diutina rugosa (syn. Candida rugosa) and Trichomonascus ciferrii (syn. Candida ciferrii).</title>
        <authorList>
            <person name="Mixao V."/>
            <person name="Saus E."/>
            <person name="Hansen A.P."/>
            <person name="Lass-Florl C."/>
            <person name="Gabaldon T."/>
        </authorList>
    </citation>
    <scope>NUCLEOTIDE SEQUENCE</scope>
    <source>
        <strain evidence="3">CBS 4856</strain>
    </source>
</reference>
<protein>
    <submittedName>
        <fullName evidence="3">Uncharacterized protein</fullName>
    </submittedName>
</protein>
<feature type="compositionally biased region" description="Basic and acidic residues" evidence="2">
    <location>
        <begin position="260"/>
        <end position="270"/>
    </location>
</feature>
<evidence type="ECO:0000256" key="2">
    <source>
        <dbReference type="SAM" id="MobiDB-lite"/>
    </source>
</evidence>
<feature type="region of interest" description="Disordered" evidence="2">
    <location>
        <begin position="1"/>
        <end position="53"/>
    </location>
</feature>
<dbReference type="VEuPathDB" id="FungiDB:TRICI_002928"/>
<gene>
    <name evidence="3" type="ORF">TRICI_002928</name>
</gene>